<dbReference type="GO" id="GO:0003676">
    <property type="term" value="F:nucleic acid binding"/>
    <property type="evidence" value="ECO:0007669"/>
    <property type="project" value="InterPro"/>
</dbReference>
<dbReference type="InterPro" id="IPR003690">
    <property type="entry name" value="MTERF"/>
</dbReference>
<feature type="region of interest" description="Disordered" evidence="3">
    <location>
        <begin position="299"/>
        <end position="328"/>
    </location>
</feature>
<evidence type="ECO:0000256" key="3">
    <source>
        <dbReference type="SAM" id="MobiDB-lite"/>
    </source>
</evidence>
<protein>
    <submittedName>
        <fullName evidence="4">Transcription termination factor, mitochondrial</fullName>
    </submittedName>
</protein>
<dbReference type="GO" id="GO:0006393">
    <property type="term" value="P:termination of mitochondrial transcription"/>
    <property type="evidence" value="ECO:0007669"/>
    <property type="project" value="TreeGrafter"/>
</dbReference>
<accession>A0A8J4XP42</accession>
<organism evidence="4 5">
    <name type="scientific">Chionoecetes opilio</name>
    <name type="common">Atlantic snow crab</name>
    <name type="synonym">Cancer opilio</name>
    <dbReference type="NCBI Taxonomy" id="41210"/>
    <lineage>
        <taxon>Eukaryota</taxon>
        <taxon>Metazoa</taxon>
        <taxon>Ecdysozoa</taxon>
        <taxon>Arthropoda</taxon>
        <taxon>Crustacea</taxon>
        <taxon>Multicrustacea</taxon>
        <taxon>Malacostraca</taxon>
        <taxon>Eumalacostraca</taxon>
        <taxon>Eucarida</taxon>
        <taxon>Decapoda</taxon>
        <taxon>Pleocyemata</taxon>
        <taxon>Brachyura</taxon>
        <taxon>Eubrachyura</taxon>
        <taxon>Majoidea</taxon>
        <taxon>Majidae</taxon>
        <taxon>Chionoecetes</taxon>
    </lineage>
</organism>
<reference evidence="4" key="1">
    <citation type="submission" date="2020-07" db="EMBL/GenBank/DDBJ databases">
        <title>The High-quality genome of the commercially important snow crab, Chionoecetes opilio.</title>
        <authorList>
            <person name="Jeong J.-H."/>
            <person name="Ryu S."/>
        </authorList>
    </citation>
    <scope>NUCLEOTIDE SEQUENCE</scope>
    <source>
        <strain evidence="4">MADBK_172401_WGS</strain>
        <tissue evidence="4">Digestive gland</tissue>
    </source>
</reference>
<evidence type="ECO:0000313" key="5">
    <source>
        <dbReference type="Proteomes" id="UP000770661"/>
    </source>
</evidence>
<dbReference type="PANTHER" id="PTHR15437:SF6">
    <property type="entry name" value="TRANSCRIPTION TERMINATION FACTOR, MITOCHONDRIAL"/>
    <property type="match status" value="1"/>
</dbReference>
<dbReference type="Gene3D" id="1.25.70.10">
    <property type="entry name" value="Transcription termination factor 3, mitochondrial"/>
    <property type="match status" value="1"/>
</dbReference>
<sequence>MVRSDGFLLVSDTAILRTLYFLKDHGVDPQQILRIPWLLLQSTDSLEQKFQKLLEQYLFLTLSDGLGFSRFSHQQIVKYQKYFAKEAGQFPDYQNRIYYIAGRMEMPVALVTEKIVQPKQMLRMDINRIDYIINIFQKHGVHMRDVVADLWVFCHNVQLTESRLQQAVQAGCVHPKPWICHSSPHVFERYLGRLQSKTLVLGEDGALETYLSDRLDCPLYEVNANFRRNPGLKSVHVSRIKSKLDLLFAEGFTPEDIRRDLTPTRCPPPHLCLPPGDRSAATPVIACQDITTRAARVLRSQSKPAAPPGTDPARCGIPEGSRRTGRRV</sequence>
<dbReference type="OrthoDB" id="75923at2759"/>
<evidence type="ECO:0000256" key="2">
    <source>
        <dbReference type="ARBA" id="ARBA00022946"/>
    </source>
</evidence>
<dbReference type="AlphaFoldDB" id="A0A8J4XP42"/>
<dbReference type="InterPro" id="IPR038538">
    <property type="entry name" value="MTERF_sf"/>
</dbReference>
<dbReference type="Proteomes" id="UP000770661">
    <property type="component" value="Unassembled WGS sequence"/>
</dbReference>
<keyword evidence="5" id="KW-1185">Reference proteome</keyword>
<proteinExistence type="inferred from homology"/>
<evidence type="ECO:0000313" key="4">
    <source>
        <dbReference type="EMBL" id="KAG0711441.1"/>
    </source>
</evidence>
<dbReference type="PANTHER" id="PTHR15437">
    <property type="entry name" value="TRANSCRIPTION TERMINATION FACTOR, MITOCHONDRIAL"/>
    <property type="match status" value="1"/>
</dbReference>
<gene>
    <name evidence="4" type="primary">mTTF_1</name>
    <name evidence="4" type="ORF">GWK47_020613</name>
</gene>
<keyword evidence="2" id="KW-0809">Transit peptide</keyword>
<comment type="similarity">
    <text evidence="1">Belongs to the mTERF family.</text>
</comment>
<dbReference type="GO" id="GO:0005759">
    <property type="term" value="C:mitochondrial matrix"/>
    <property type="evidence" value="ECO:0007669"/>
    <property type="project" value="TreeGrafter"/>
</dbReference>
<evidence type="ECO:0000256" key="1">
    <source>
        <dbReference type="ARBA" id="ARBA00007692"/>
    </source>
</evidence>
<name>A0A8J4XP42_CHIOP</name>
<dbReference type="EMBL" id="JACEEZ010023303">
    <property type="protein sequence ID" value="KAG0711441.1"/>
    <property type="molecule type" value="Genomic_DNA"/>
</dbReference>
<comment type="caution">
    <text evidence="4">The sequence shown here is derived from an EMBL/GenBank/DDBJ whole genome shotgun (WGS) entry which is preliminary data.</text>
</comment>